<dbReference type="SUPFAM" id="SSF47699">
    <property type="entry name" value="Bifunctional inhibitor/lipid-transfer protein/seed storage 2S albumin"/>
    <property type="match status" value="1"/>
</dbReference>
<comment type="similarity">
    <text evidence="1">Belongs to the plant LTP family.</text>
</comment>
<dbReference type="GO" id="GO:0008289">
    <property type="term" value="F:lipid binding"/>
    <property type="evidence" value="ECO:0007669"/>
    <property type="project" value="UniProtKB-KW"/>
</dbReference>
<sequence>MCNEIHKMVRISYLATAFAVCVAAAILLLLPPSAAASDDDCSTVTALISACSSFVMYGSPDPIHGSPCCVAMTSLNNLADSGDNRRSVCRCVMDLIAAHSSNATAIATLPGFCGVSLGFAIDPNTDCE</sequence>
<dbReference type="PANTHER" id="PTHR33076">
    <property type="entry name" value="NON-SPECIFIC LIPID-TRANSFER PROTEIN 2-RELATED"/>
    <property type="match status" value="1"/>
</dbReference>
<dbReference type="InterPro" id="IPR000528">
    <property type="entry name" value="Plant_nsLTP"/>
</dbReference>
<dbReference type="PRINTS" id="PR00382">
    <property type="entry name" value="LIPIDTRNSFER"/>
</dbReference>
<dbReference type="Gene3D" id="1.10.110.10">
    <property type="entry name" value="Plant lipid-transfer and hydrophobic proteins"/>
    <property type="match status" value="1"/>
</dbReference>
<keyword evidence="2" id="KW-0813">Transport</keyword>
<evidence type="ECO:0000259" key="5">
    <source>
        <dbReference type="Pfam" id="PF00234"/>
    </source>
</evidence>
<keyword evidence="3" id="KW-0446">Lipid-binding</keyword>
<dbReference type="InterPro" id="IPR036312">
    <property type="entry name" value="Bifun_inhib/LTP/seed_sf"/>
</dbReference>
<accession>A0ABD3E7R5</accession>
<dbReference type="Pfam" id="PF00234">
    <property type="entry name" value="Tryp_alpha_amyl"/>
    <property type="match status" value="1"/>
</dbReference>
<feature type="chain" id="PRO_5044771254" evidence="4">
    <location>
        <begin position="37"/>
        <end position="128"/>
    </location>
</feature>
<keyword evidence="4" id="KW-0732">Signal</keyword>
<gene>
    <name evidence="6" type="primary">LTP14</name>
    <name evidence="6" type="ORF">CASFOL_006884</name>
</gene>
<dbReference type="EMBL" id="JAVIJP010000007">
    <property type="protein sequence ID" value="KAL3650481.1"/>
    <property type="molecule type" value="Genomic_DNA"/>
</dbReference>
<feature type="domain" description="Bifunctional inhibitor/plant lipid transfer protein/seed storage helical" evidence="5">
    <location>
        <begin position="41"/>
        <end position="127"/>
    </location>
</feature>
<keyword evidence="7" id="KW-1185">Reference proteome</keyword>
<name>A0ABD3E7R5_9LAMI</name>
<comment type="caution">
    <text evidence="6">The sequence shown here is derived from an EMBL/GenBank/DDBJ whole genome shotgun (WGS) entry which is preliminary data.</text>
</comment>
<evidence type="ECO:0000313" key="6">
    <source>
        <dbReference type="EMBL" id="KAL3650481.1"/>
    </source>
</evidence>
<evidence type="ECO:0000256" key="3">
    <source>
        <dbReference type="ARBA" id="ARBA00023121"/>
    </source>
</evidence>
<reference evidence="7" key="1">
    <citation type="journal article" date="2024" name="IScience">
        <title>Strigolactones Initiate the Formation of Haustorium-like Structures in Castilleja.</title>
        <authorList>
            <person name="Buerger M."/>
            <person name="Peterson D."/>
            <person name="Chory J."/>
        </authorList>
    </citation>
    <scope>NUCLEOTIDE SEQUENCE [LARGE SCALE GENOMIC DNA]</scope>
</reference>
<proteinExistence type="inferred from homology"/>
<evidence type="ECO:0000313" key="7">
    <source>
        <dbReference type="Proteomes" id="UP001632038"/>
    </source>
</evidence>
<feature type="signal peptide" evidence="4">
    <location>
        <begin position="1"/>
        <end position="36"/>
    </location>
</feature>
<evidence type="ECO:0000256" key="1">
    <source>
        <dbReference type="ARBA" id="ARBA00009748"/>
    </source>
</evidence>
<organism evidence="6 7">
    <name type="scientific">Castilleja foliolosa</name>
    <dbReference type="NCBI Taxonomy" id="1961234"/>
    <lineage>
        <taxon>Eukaryota</taxon>
        <taxon>Viridiplantae</taxon>
        <taxon>Streptophyta</taxon>
        <taxon>Embryophyta</taxon>
        <taxon>Tracheophyta</taxon>
        <taxon>Spermatophyta</taxon>
        <taxon>Magnoliopsida</taxon>
        <taxon>eudicotyledons</taxon>
        <taxon>Gunneridae</taxon>
        <taxon>Pentapetalae</taxon>
        <taxon>asterids</taxon>
        <taxon>lamiids</taxon>
        <taxon>Lamiales</taxon>
        <taxon>Orobanchaceae</taxon>
        <taxon>Pedicularideae</taxon>
        <taxon>Castillejinae</taxon>
        <taxon>Castilleja</taxon>
    </lineage>
</organism>
<evidence type="ECO:0000256" key="2">
    <source>
        <dbReference type="ARBA" id="ARBA00022448"/>
    </source>
</evidence>
<protein>
    <submittedName>
        <fullName evidence="6">Non-specific lipid-transfer protein 14</fullName>
    </submittedName>
</protein>
<dbReference type="InterPro" id="IPR016140">
    <property type="entry name" value="Bifunc_inhib/LTP/seed_store"/>
</dbReference>
<dbReference type="Proteomes" id="UP001632038">
    <property type="component" value="Unassembled WGS sequence"/>
</dbReference>
<dbReference type="CDD" id="cd01960">
    <property type="entry name" value="nsLTP1"/>
    <property type="match status" value="1"/>
</dbReference>
<evidence type="ECO:0000256" key="4">
    <source>
        <dbReference type="SAM" id="SignalP"/>
    </source>
</evidence>
<dbReference type="AlphaFoldDB" id="A0ABD3E7R5"/>